<dbReference type="GO" id="GO:0000270">
    <property type="term" value="P:peptidoglycan metabolic process"/>
    <property type="evidence" value="ECO:0007669"/>
    <property type="project" value="TreeGrafter"/>
</dbReference>
<evidence type="ECO:0000256" key="2">
    <source>
        <dbReference type="ARBA" id="ARBA00022801"/>
    </source>
</evidence>
<dbReference type="Gene3D" id="3.40.710.10">
    <property type="entry name" value="DD-peptidase/beta-lactamase superfamily"/>
    <property type="match status" value="1"/>
</dbReference>
<comment type="caution">
    <text evidence="4">The sequence shown here is derived from an EMBL/GenBank/DDBJ whole genome shotgun (WGS) entry which is preliminary data.</text>
</comment>
<gene>
    <name evidence="4" type="primary">dacB</name>
    <name evidence="4" type="ORF">NM125_01190</name>
</gene>
<dbReference type="PANTHER" id="PTHR30023">
    <property type="entry name" value="D-ALANYL-D-ALANINE CARBOXYPEPTIDASE"/>
    <property type="match status" value="1"/>
</dbReference>
<keyword evidence="4" id="KW-0121">Carboxypeptidase</keyword>
<sequence>MKLSFRIVLPLLLAFFAETLCAQNLSAIIDQAPNQEAFWSVMVRDDQGRILESFHPDKVIVPASNQKLLTTAAFLDFFGADYRFRTSVYGDGELSGNTWKGNLIIKGSGDPSISGDLYNDDRYHVFRKFADQLKAKGIEEIDGNLMADVSLFDGQHYPKGWDWYDFSFYYGVQVSPLSFNNNAVDLEVFAEGEIGETPRITWFPDSTDYVQFENRQVITHPATEYDEYYRREMGGNRIVLGSTLPKDYYEDESLSIDNPPMFFLDSFKEYLNDNGIRFDGAIVVYDKAFDYDTSNILAEHESKPLAELIKWVNKESDNFYTEMILKTLSAKAGEQPGSFEHGIQQVREFAAEMGLDTTHIQMNDGSGLAGGNFNKTAILSDLLVKMQDHPESTAYFNSMSVAGIDGTLAHRMKGTPLYNNFKGKSGFVTGVRTLSGYFEAESGKKIIVSIATNNFISEKVRPIDAVHEKILMYLYGKY</sequence>
<keyword evidence="5" id="KW-1185">Reference proteome</keyword>
<dbReference type="EC" id="3.4.16.4" evidence="4"/>
<dbReference type="InterPro" id="IPR012338">
    <property type="entry name" value="Beta-lactam/transpept-like"/>
</dbReference>
<dbReference type="Pfam" id="PF02113">
    <property type="entry name" value="Peptidase_S13"/>
    <property type="match status" value="1"/>
</dbReference>
<keyword evidence="4" id="KW-0645">Protease</keyword>
<dbReference type="NCBIfam" id="TIGR00666">
    <property type="entry name" value="PBP4"/>
    <property type="match status" value="1"/>
</dbReference>
<evidence type="ECO:0000313" key="5">
    <source>
        <dbReference type="Proteomes" id="UP001139125"/>
    </source>
</evidence>
<dbReference type="PRINTS" id="PR00922">
    <property type="entry name" value="DADACBPTASE3"/>
</dbReference>
<reference evidence="4" key="1">
    <citation type="submission" date="2022-06" db="EMBL/GenBank/DDBJ databases">
        <title>Gracilimonas sp. CAU 1638 isolated from sea sediment.</title>
        <authorList>
            <person name="Kim W."/>
        </authorList>
    </citation>
    <scope>NUCLEOTIDE SEQUENCE</scope>
    <source>
        <strain evidence="4">CAU 1638</strain>
    </source>
</reference>
<dbReference type="PANTHER" id="PTHR30023:SF0">
    <property type="entry name" value="PENICILLIN-SENSITIVE CARBOXYPEPTIDASE A"/>
    <property type="match status" value="1"/>
</dbReference>
<accession>A0A9X2RF64</accession>
<evidence type="ECO:0000256" key="3">
    <source>
        <dbReference type="SAM" id="SignalP"/>
    </source>
</evidence>
<comment type="similarity">
    <text evidence="1">Belongs to the peptidase S13 family.</text>
</comment>
<name>A0A9X2RF64_9BACT</name>
<dbReference type="GO" id="GO:0009002">
    <property type="term" value="F:serine-type D-Ala-D-Ala carboxypeptidase activity"/>
    <property type="evidence" value="ECO:0007669"/>
    <property type="project" value="UniProtKB-EC"/>
</dbReference>
<dbReference type="GO" id="GO:0006508">
    <property type="term" value="P:proteolysis"/>
    <property type="evidence" value="ECO:0007669"/>
    <property type="project" value="InterPro"/>
</dbReference>
<dbReference type="Proteomes" id="UP001139125">
    <property type="component" value="Unassembled WGS sequence"/>
</dbReference>
<organism evidence="4 5">
    <name type="scientific">Gracilimonas sediminicola</name>
    <dbReference type="NCBI Taxonomy" id="2952158"/>
    <lineage>
        <taxon>Bacteria</taxon>
        <taxon>Pseudomonadati</taxon>
        <taxon>Balneolota</taxon>
        <taxon>Balneolia</taxon>
        <taxon>Balneolales</taxon>
        <taxon>Balneolaceae</taxon>
        <taxon>Gracilimonas</taxon>
    </lineage>
</organism>
<feature type="signal peptide" evidence="3">
    <location>
        <begin position="1"/>
        <end position="22"/>
    </location>
</feature>
<evidence type="ECO:0000313" key="4">
    <source>
        <dbReference type="EMBL" id="MCP9290189.1"/>
    </source>
</evidence>
<dbReference type="EMBL" id="JANDBC010000001">
    <property type="protein sequence ID" value="MCP9290189.1"/>
    <property type="molecule type" value="Genomic_DNA"/>
</dbReference>
<dbReference type="InterPro" id="IPR000667">
    <property type="entry name" value="Peptidase_S13"/>
</dbReference>
<evidence type="ECO:0000256" key="1">
    <source>
        <dbReference type="ARBA" id="ARBA00006096"/>
    </source>
</evidence>
<keyword evidence="2 4" id="KW-0378">Hydrolase</keyword>
<dbReference type="Gene3D" id="3.50.80.20">
    <property type="entry name" value="D-Ala-D-Ala carboxypeptidase C, peptidase S13"/>
    <property type="match status" value="1"/>
</dbReference>
<keyword evidence="3" id="KW-0732">Signal</keyword>
<dbReference type="AlphaFoldDB" id="A0A9X2RF64"/>
<dbReference type="SUPFAM" id="SSF56601">
    <property type="entry name" value="beta-lactamase/transpeptidase-like"/>
    <property type="match status" value="1"/>
</dbReference>
<protein>
    <submittedName>
        <fullName evidence="4">D-alanyl-D-alanine carboxypeptidase/D-alanyl-D-alanine-endopeptidase</fullName>
        <ecNumber evidence="4">3.4.16.4</ecNumber>
    </submittedName>
</protein>
<feature type="chain" id="PRO_5040862888" evidence="3">
    <location>
        <begin position="23"/>
        <end position="478"/>
    </location>
</feature>
<dbReference type="RefSeq" id="WP_255132039.1">
    <property type="nucleotide sequence ID" value="NZ_JANDBC010000001.1"/>
</dbReference>
<proteinExistence type="inferred from homology"/>